<dbReference type="Gene3D" id="3.30.70.270">
    <property type="match status" value="1"/>
</dbReference>
<feature type="transmembrane region" description="Helical" evidence="1">
    <location>
        <begin position="29"/>
        <end position="46"/>
    </location>
</feature>
<name>A0A327Z2N8_9ACTN</name>
<keyword evidence="4" id="KW-1185">Reference proteome</keyword>
<dbReference type="PROSITE" id="PS50887">
    <property type="entry name" value="GGDEF"/>
    <property type="match status" value="1"/>
</dbReference>
<dbReference type="Proteomes" id="UP000249341">
    <property type="component" value="Unassembled WGS sequence"/>
</dbReference>
<reference evidence="3 4" key="1">
    <citation type="submission" date="2018-06" db="EMBL/GenBank/DDBJ databases">
        <title>Genomic Encyclopedia of Type Strains, Phase III (KMG-III): the genomes of soil and plant-associated and newly described type strains.</title>
        <authorList>
            <person name="Whitman W."/>
        </authorList>
    </citation>
    <scope>NUCLEOTIDE SEQUENCE [LARGE SCALE GENOMIC DNA]</scope>
    <source>
        <strain evidence="3 4">CGMCC 4.7090</strain>
    </source>
</reference>
<dbReference type="CDD" id="cd01949">
    <property type="entry name" value="GGDEF"/>
    <property type="match status" value="1"/>
</dbReference>
<dbReference type="Pfam" id="PF00990">
    <property type="entry name" value="GGDEF"/>
    <property type="match status" value="1"/>
</dbReference>
<proteinExistence type="predicted"/>
<feature type="transmembrane region" description="Helical" evidence="1">
    <location>
        <begin position="53"/>
        <end position="72"/>
    </location>
</feature>
<accession>A0A327Z2N8</accession>
<dbReference type="InterPro" id="IPR052163">
    <property type="entry name" value="DGC-Regulatory_Protein"/>
</dbReference>
<dbReference type="NCBIfam" id="TIGR00254">
    <property type="entry name" value="GGDEF"/>
    <property type="match status" value="1"/>
</dbReference>
<dbReference type="EMBL" id="QLMJ01000018">
    <property type="protein sequence ID" value="RAK29367.1"/>
    <property type="molecule type" value="Genomic_DNA"/>
</dbReference>
<dbReference type="RefSeq" id="WP_111653052.1">
    <property type="nucleotide sequence ID" value="NZ_JACHWI010000003.1"/>
</dbReference>
<feature type="domain" description="GGDEF" evidence="2">
    <location>
        <begin position="368"/>
        <end position="511"/>
    </location>
</feature>
<organism evidence="3 4">
    <name type="scientific">Actinoplanes lutulentus</name>
    <dbReference type="NCBI Taxonomy" id="1287878"/>
    <lineage>
        <taxon>Bacteria</taxon>
        <taxon>Bacillati</taxon>
        <taxon>Actinomycetota</taxon>
        <taxon>Actinomycetes</taxon>
        <taxon>Micromonosporales</taxon>
        <taxon>Micromonosporaceae</taxon>
        <taxon>Actinoplanes</taxon>
    </lineage>
</organism>
<feature type="transmembrane region" description="Helical" evidence="1">
    <location>
        <begin position="247"/>
        <end position="267"/>
    </location>
</feature>
<dbReference type="SMART" id="SM00267">
    <property type="entry name" value="GGDEF"/>
    <property type="match status" value="1"/>
</dbReference>
<dbReference type="PANTHER" id="PTHR46663">
    <property type="entry name" value="DIGUANYLATE CYCLASE DGCT-RELATED"/>
    <property type="match status" value="1"/>
</dbReference>
<feature type="transmembrane region" description="Helical" evidence="1">
    <location>
        <begin position="114"/>
        <end position="133"/>
    </location>
</feature>
<evidence type="ECO:0000313" key="3">
    <source>
        <dbReference type="EMBL" id="RAK29367.1"/>
    </source>
</evidence>
<dbReference type="OrthoDB" id="3291971at2"/>
<dbReference type="PANTHER" id="PTHR46663:SF2">
    <property type="entry name" value="GGDEF DOMAIN-CONTAINING PROTEIN"/>
    <property type="match status" value="1"/>
</dbReference>
<keyword evidence="1" id="KW-0472">Membrane</keyword>
<evidence type="ECO:0000256" key="1">
    <source>
        <dbReference type="SAM" id="Phobius"/>
    </source>
</evidence>
<dbReference type="AlphaFoldDB" id="A0A327Z2N8"/>
<evidence type="ECO:0000259" key="2">
    <source>
        <dbReference type="PROSITE" id="PS50887"/>
    </source>
</evidence>
<dbReference type="InterPro" id="IPR043128">
    <property type="entry name" value="Rev_trsase/Diguanyl_cyclase"/>
</dbReference>
<feature type="transmembrane region" description="Helical" evidence="1">
    <location>
        <begin position="84"/>
        <end position="102"/>
    </location>
</feature>
<comment type="caution">
    <text evidence="3">The sequence shown here is derived from an EMBL/GenBank/DDBJ whole genome shotgun (WGS) entry which is preliminary data.</text>
</comment>
<keyword evidence="1" id="KW-1133">Transmembrane helix</keyword>
<dbReference type="InterPro" id="IPR000160">
    <property type="entry name" value="GGDEF_dom"/>
</dbReference>
<protein>
    <submittedName>
        <fullName evidence="3">Diguanylate cyclase (GGDEF)-like protein</fullName>
    </submittedName>
</protein>
<dbReference type="InterPro" id="IPR029787">
    <property type="entry name" value="Nucleotide_cyclase"/>
</dbReference>
<feature type="transmembrane region" description="Helical" evidence="1">
    <location>
        <begin position="145"/>
        <end position="171"/>
    </location>
</feature>
<sequence>MNRLWSVYLLIGAVLVVSAAATRQPWGEVVLTGAEISAGLVVIVAIRRRRPPAAASWWLLAAALLAFAATHVTDRIGTGTTADVAAVACAFTLFTAAMLVRVRHLSRPGQHRANLVDGLIVMLCLLAGIWAFITGPFLMERWGHLPALLTFILFNLLGLVRTAAGAVLLLAGDPRDRVNQLLMASVALQLAGDTTYASGLADNDGTKSWQVACWVFGHLIAAAAALHPHMARIEPGRDTRTISRTRLWLFSVLTALNPLMTGLAAALRPHDGPPPQPENELSLLMALNAFMIPLLLSVAVSVLLLLRMGGLGNLAQRRADALDAALREQDELRAELEHRATHDPLTGLGNRAAFTDGLAAAMATPHGGRGWLILVDLDGFKEVNDTFGHPVGDELLVALGGEFRAAVPSAAVARLGGDEFAVLIPGEADAPPAAPADGDLIGRDAVAAASVLLDVAARERLLSGNRIRVSASIGLLDLNDAAGPSEALRDADVALYAAKTAGRACSAIYNPVATGAATTAR</sequence>
<dbReference type="SUPFAM" id="SSF55073">
    <property type="entry name" value="Nucleotide cyclase"/>
    <property type="match status" value="1"/>
</dbReference>
<gene>
    <name evidence="3" type="ORF">B0I29_118159</name>
</gene>
<evidence type="ECO:0000313" key="4">
    <source>
        <dbReference type="Proteomes" id="UP000249341"/>
    </source>
</evidence>
<keyword evidence="1" id="KW-0812">Transmembrane</keyword>
<feature type="transmembrane region" description="Helical" evidence="1">
    <location>
        <begin position="287"/>
        <end position="308"/>
    </location>
</feature>